<dbReference type="EMBL" id="DRGM01000023">
    <property type="protein sequence ID" value="HEA15208.1"/>
    <property type="molecule type" value="Genomic_DNA"/>
</dbReference>
<dbReference type="PANTHER" id="PTHR34322">
    <property type="entry name" value="TRANSPOSASE, Y1_TNP DOMAIN-CONTAINING"/>
    <property type="match status" value="1"/>
</dbReference>
<dbReference type="SUPFAM" id="SSF143422">
    <property type="entry name" value="Transposase IS200-like"/>
    <property type="match status" value="1"/>
</dbReference>
<evidence type="ECO:0000256" key="1">
    <source>
        <dbReference type="SAM" id="MobiDB-lite"/>
    </source>
</evidence>
<feature type="region of interest" description="Disordered" evidence="1">
    <location>
        <begin position="197"/>
        <end position="228"/>
    </location>
</feature>
<protein>
    <submittedName>
        <fullName evidence="2">Transposase</fullName>
    </submittedName>
</protein>
<dbReference type="AlphaFoldDB" id="A0A7V1CVQ9"/>
<dbReference type="PANTHER" id="PTHR34322:SF2">
    <property type="entry name" value="TRANSPOSASE IS200-LIKE DOMAIN-CONTAINING PROTEIN"/>
    <property type="match status" value="1"/>
</dbReference>
<dbReference type="GO" id="GO:0004803">
    <property type="term" value="F:transposase activity"/>
    <property type="evidence" value="ECO:0007669"/>
    <property type="project" value="InterPro"/>
</dbReference>
<reference evidence="2" key="1">
    <citation type="journal article" date="2020" name="mSystems">
        <title>Genome- and Community-Level Interaction Insights into Carbon Utilization and Element Cycling Functions of Hydrothermarchaeota in Hydrothermal Sediment.</title>
        <authorList>
            <person name="Zhou Z."/>
            <person name="Liu Y."/>
            <person name="Xu W."/>
            <person name="Pan J."/>
            <person name="Luo Z.H."/>
            <person name="Li M."/>
        </authorList>
    </citation>
    <scope>NUCLEOTIDE SEQUENCE [LARGE SCALE GENOMIC DNA]</scope>
    <source>
        <strain evidence="2">HyVt-346</strain>
    </source>
</reference>
<accession>A0A7V1CVQ9</accession>
<evidence type="ECO:0000313" key="2">
    <source>
        <dbReference type="EMBL" id="HEA15208.1"/>
    </source>
</evidence>
<name>A0A7V1CVQ9_9GAMM</name>
<gene>
    <name evidence="2" type="ORF">ENH88_01890</name>
</gene>
<dbReference type="GO" id="GO:0006313">
    <property type="term" value="P:DNA transposition"/>
    <property type="evidence" value="ECO:0007669"/>
    <property type="project" value="InterPro"/>
</dbReference>
<dbReference type="Gene3D" id="3.30.70.1290">
    <property type="entry name" value="Transposase IS200-like"/>
    <property type="match status" value="1"/>
</dbReference>
<feature type="compositionally biased region" description="Polar residues" evidence="1">
    <location>
        <begin position="197"/>
        <end position="208"/>
    </location>
</feature>
<dbReference type="Proteomes" id="UP000886188">
    <property type="component" value="Unassembled WGS sequence"/>
</dbReference>
<comment type="caution">
    <text evidence="2">The sequence shown here is derived from an EMBL/GenBank/DDBJ whole genome shotgun (WGS) entry which is preliminary data.</text>
</comment>
<organism evidence="2">
    <name type="scientific">Pseudoalteromonas prydzensis</name>
    <dbReference type="NCBI Taxonomy" id="182141"/>
    <lineage>
        <taxon>Bacteria</taxon>
        <taxon>Pseudomonadati</taxon>
        <taxon>Pseudomonadota</taxon>
        <taxon>Gammaproteobacteria</taxon>
        <taxon>Alteromonadales</taxon>
        <taxon>Pseudoalteromonadaceae</taxon>
        <taxon>Pseudoalteromonas</taxon>
    </lineage>
</organism>
<dbReference type="GO" id="GO:0003677">
    <property type="term" value="F:DNA binding"/>
    <property type="evidence" value="ECO:0007669"/>
    <property type="project" value="InterPro"/>
</dbReference>
<sequence>MARCVRRAYLCGDDQYTGKNFDHRREWLVARIKFLSRVFAIEIAAYAVMSNHYHLVVKVNRSEALDWSDDEVIARWYQLYNGHPLVERYKNGEQLGTVNQCYLDDIIATWRARLYDISWYMKNLNEYIAREANKEDNCTGKYWEGRYKSQALLDNLSVLRCMAYVDLNPIRANVAKSLEGSDFTSIQERIAHFKTYKQNSNNTSNPCNKQDETQHQSEGQPPQLRPFGGNHLAHTIPFTLVDYLELVDWSGRHIDSKKKGHIDKTIPKIQTTLEIEEVVWLESIQRFRQQYANFAGTQQRLKQHAAQNDVKWYKGAG</sequence>
<dbReference type="InterPro" id="IPR036515">
    <property type="entry name" value="Transposase_17_sf"/>
</dbReference>
<proteinExistence type="predicted"/>